<accession>A0A7W8CYM5</accession>
<keyword evidence="2" id="KW-0175">Coiled coil</keyword>
<organism evidence="3 4">
    <name type="scientific">Faecalicoccus acidiformans</name>
    <dbReference type="NCBI Taxonomy" id="915173"/>
    <lineage>
        <taxon>Bacteria</taxon>
        <taxon>Bacillati</taxon>
        <taxon>Bacillota</taxon>
        <taxon>Erysipelotrichia</taxon>
        <taxon>Erysipelotrichales</taxon>
        <taxon>Erysipelotrichaceae</taxon>
        <taxon>Faecalicoccus</taxon>
    </lineage>
</organism>
<reference evidence="3 4" key="1">
    <citation type="submission" date="2020-08" db="EMBL/GenBank/DDBJ databases">
        <title>Genomic Encyclopedia of Type Strains, Phase IV (KMG-IV): sequencing the most valuable type-strain genomes for metagenomic binning, comparative biology and taxonomic classification.</title>
        <authorList>
            <person name="Goeker M."/>
        </authorList>
    </citation>
    <scope>NUCLEOTIDE SEQUENCE [LARGE SCALE GENOMIC DNA]</scope>
    <source>
        <strain evidence="3 4">DSM 26963</strain>
    </source>
</reference>
<evidence type="ECO:0000256" key="2">
    <source>
        <dbReference type="SAM" id="Coils"/>
    </source>
</evidence>
<dbReference type="RefSeq" id="WP_183373681.1">
    <property type="nucleotide sequence ID" value="NZ_JACHHD010000001.1"/>
</dbReference>
<comment type="caution">
    <text evidence="3">The sequence shown here is derived from an EMBL/GenBank/DDBJ whole genome shotgun (WGS) entry which is preliminary data.</text>
</comment>
<evidence type="ECO:0000313" key="4">
    <source>
        <dbReference type="Proteomes" id="UP000521313"/>
    </source>
</evidence>
<feature type="coiled-coil region" evidence="2">
    <location>
        <begin position="22"/>
        <end position="49"/>
    </location>
</feature>
<protein>
    <submittedName>
        <fullName evidence="3">Toxin ParE1/3/4</fullName>
    </submittedName>
</protein>
<evidence type="ECO:0000313" key="3">
    <source>
        <dbReference type="EMBL" id="MBB5184003.1"/>
    </source>
</evidence>
<dbReference type="Proteomes" id="UP000521313">
    <property type="component" value="Unassembled WGS sequence"/>
</dbReference>
<gene>
    <name evidence="3" type="ORF">HNQ43_000036</name>
</gene>
<evidence type="ECO:0000256" key="1">
    <source>
        <dbReference type="ARBA" id="ARBA00022649"/>
    </source>
</evidence>
<dbReference type="Gene3D" id="3.30.2310.20">
    <property type="entry name" value="RelE-like"/>
    <property type="match status" value="1"/>
</dbReference>
<dbReference type="InterPro" id="IPR007712">
    <property type="entry name" value="RelE/ParE_toxin"/>
</dbReference>
<name>A0A7W8CYM5_9FIRM</name>
<dbReference type="InterPro" id="IPR035093">
    <property type="entry name" value="RelE/ParE_toxin_dom_sf"/>
</dbReference>
<keyword evidence="1" id="KW-1277">Toxin-antitoxin system</keyword>
<dbReference type="EMBL" id="JACHHD010000001">
    <property type="protein sequence ID" value="MBB5184003.1"/>
    <property type="molecule type" value="Genomic_DNA"/>
</dbReference>
<sequence length="109" mass="13094">MIFDVVISIQAEKDLRGIFEYIAFELLSLENAKKQLRRLERQILSLDKMPERFPRYGKEPWYSRGLRFVVVDHYIVFYIPDIQEQVVTILRVMYSGRNIEKQLSTHTEQ</sequence>
<dbReference type="AlphaFoldDB" id="A0A7W8CYM5"/>
<proteinExistence type="predicted"/>
<dbReference type="Pfam" id="PF05016">
    <property type="entry name" value="ParE_toxin"/>
    <property type="match status" value="1"/>
</dbReference>